<gene>
    <name evidence="2" type="ORF">JIN81_13850</name>
</gene>
<dbReference type="Proteomes" id="UP000658278">
    <property type="component" value="Unassembled WGS sequence"/>
</dbReference>
<dbReference type="GO" id="GO:0005509">
    <property type="term" value="F:calcium ion binding"/>
    <property type="evidence" value="ECO:0007669"/>
    <property type="project" value="InterPro"/>
</dbReference>
<dbReference type="InterPro" id="IPR002048">
    <property type="entry name" value="EF_hand_dom"/>
</dbReference>
<protein>
    <submittedName>
        <fullName evidence="2">EF-hand domain-containing protein</fullName>
    </submittedName>
</protein>
<accession>A0A934RGI4</accession>
<dbReference type="PROSITE" id="PS00018">
    <property type="entry name" value="EF_HAND_1"/>
    <property type="match status" value="1"/>
</dbReference>
<proteinExistence type="predicted"/>
<feature type="domain" description="EF-hand" evidence="1">
    <location>
        <begin position="64"/>
        <end position="99"/>
    </location>
</feature>
<dbReference type="SUPFAM" id="SSF47473">
    <property type="entry name" value="EF-hand"/>
    <property type="match status" value="1"/>
</dbReference>
<dbReference type="Gene3D" id="1.10.238.10">
    <property type="entry name" value="EF-hand"/>
    <property type="match status" value="1"/>
</dbReference>
<dbReference type="InterPro" id="IPR011992">
    <property type="entry name" value="EF-hand-dom_pair"/>
</dbReference>
<dbReference type="EMBL" id="JAENII010000011">
    <property type="protein sequence ID" value="MBK1828111.1"/>
    <property type="molecule type" value="Genomic_DNA"/>
</dbReference>
<dbReference type="Pfam" id="PF13499">
    <property type="entry name" value="EF-hand_7"/>
    <property type="match status" value="1"/>
</dbReference>
<organism evidence="2 3">
    <name type="scientific">Haloferula rosea</name>
    <dbReference type="NCBI Taxonomy" id="490093"/>
    <lineage>
        <taxon>Bacteria</taxon>
        <taxon>Pseudomonadati</taxon>
        <taxon>Verrucomicrobiota</taxon>
        <taxon>Verrucomicrobiia</taxon>
        <taxon>Verrucomicrobiales</taxon>
        <taxon>Verrucomicrobiaceae</taxon>
        <taxon>Haloferula</taxon>
    </lineage>
</organism>
<dbReference type="InterPro" id="IPR018247">
    <property type="entry name" value="EF_Hand_1_Ca_BS"/>
</dbReference>
<evidence type="ECO:0000313" key="3">
    <source>
        <dbReference type="Proteomes" id="UP000658278"/>
    </source>
</evidence>
<dbReference type="CDD" id="cd00051">
    <property type="entry name" value="EFh"/>
    <property type="match status" value="1"/>
</dbReference>
<reference evidence="2" key="1">
    <citation type="submission" date="2021-01" db="EMBL/GenBank/DDBJ databases">
        <title>Modified the classification status of verrucomicrobia.</title>
        <authorList>
            <person name="Feng X."/>
        </authorList>
    </citation>
    <scope>NUCLEOTIDE SEQUENCE</scope>
    <source>
        <strain evidence="2">KCTC 22201</strain>
    </source>
</reference>
<evidence type="ECO:0000259" key="1">
    <source>
        <dbReference type="PROSITE" id="PS50222"/>
    </source>
</evidence>
<sequence length="107" mass="11763">MKPALALLPVLLAACTTDPTSPEVVGRKMIGLQEKFDLIDLDGDGYLTKKELMDGFDDLGVITQTPETADKIIEFYDFDKDGRISLREAQSGAVTGPDVLIKQFEEE</sequence>
<name>A0A934RGI4_9BACT</name>
<dbReference type="PROSITE" id="PS51257">
    <property type="entry name" value="PROKAR_LIPOPROTEIN"/>
    <property type="match status" value="1"/>
</dbReference>
<evidence type="ECO:0000313" key="2">
    <source>
        <dbReference type="EMBL" id="MBK1828111.1"/>
    </source>
</evidence>
<dbReference type="RefSeq" id="WP_200280840.1">
    <property type="nucleotide sequence ID" value="NZ_JAENII010000011.1"/>
</dbReference>
<dbReference type="SMART" id="SM00054">
    <property type="entry name" value="EFh"/>
    <property type="match status" value="2"/>
</dbReference>
<dbReference type="PROSITE" id="PS50222">
    <property type="entry name" value="EF_HAND_2"/>
    <property type="match status" value="2"/>
</dbReference>
<feature type="domain" description="EF-hand" evidence="1">
    <location>
        <begin position="27"/>
        <end position="62"/>
    </location>
</feature>
<dbReference type="AlphaFoldDB" id="A0A934RGI4"/>
<keyword evidence="3" id="KW-1185">Reference proteome</keyword>
<comment type="caution">
    <text evidence="2">The sequence shown here is derived from an EMBL/GenBank/DDBJ whole genome shotgun (WGS) entry which is preliminary data.</text>
</comment>